<reference evidence="1 2" key="1">
    <citation type="submission" date="2016-03" db="EMBL/GenBank/DDBJ databases">
        <authorList>
            <person name="Ploux O."/>
        </authorList>
    </citation>
    <scope>NUCLEOTIDE SEQUENCE [LARGE SCALE GENOMIC DNA]</scope>
    <source>
        <strain evidence="1 2">UAMH 11012</strain>
    </source>
</reference>
<sequence>MASQPPYNSRDVHAQRRASIPVFDSNTNLHSNYECSKGEYKLIIKEKHKDHAQSSEAITFELIDNLHTQLTRSQTLVTDLGEYRPKPMNSTSFYITEFP</sequence>
<evidence type="ECO:0000313" key="2">
    <source>
        <dbReference type="Proteomes" id="UP000184330"/>
    </source>
</evidence>
<accession>A0A1L7X562</accession>
<protein>
    <submittedName>
        <fullName evidence="1">Uncharacterized protein</fullName>
    </submittedName>
</protein>
<keyword evidence="2" id="KW-1185">Reference proteome</keyword>
<proteinExistence type="predicted"/>
<organism evidence="1 2">
    <name type="scientific">Phialocephala subalpina</name>
    <dbReference type="NCBI Taxonomy" id="576137"/>
    <lineage>
        <taxon>Eukaryota</taxon>
        <taxon>Fungi</taxon>
        <taxon>Dikarya</taxon>
        <taxon>Ascomycota</taxon>
        <taxon>Pezizomycotina</taxon>
        <taxon>Leotiomycetes</taxon>
        <taxon>Helotiales</taxon>
        <taxon>Mollisiaceae</taxon>
        <taxon>Phialocephala</taxon>
        <taxon>Phialocephala fortinii species complex</taxon>
    </lineage>
</organism>
<dbReference type="Proteomes" id="UP000184330">
    <property type="component" value="Unassembled WGS sequence"/>
</dbReference>
<dbReference type="AlphaFoldDB" id="A0A1L7X562"/>
<dbReference type="OrthoDB" id="10519914at2759"/>
<name>A0A1L7X562_9HELO</name>
<dbReference type="EMBL" id="FJOG01000015">
    <property type="protein sequence ID" value="CZR60127.1"/>
    <property type="molecule type" value="Genomic_DNA"/>
</dbReference>
<evidence type="ECO:0000313" key="1">
    <source>
        <dbReference type="EMBL" id="CZR60127.1"/>
    </source>
</evidence>
<gene>
    <name evidence="1" type="ORF">PAC_10022</name>
</gene>